<protein>
    <submittedName>
        <fullName evidence="1">Uncharacterized protein</fullName>
    </submittedName>
</protein>
<organism evidence="1 2">
    <name type="scientific">Morus notabilis</name>
    <dbReference type="NCBI Taxonomy" id="981085"/>
    <lineage>
        <taxon>Eukaryota</taxon>
        <taxon>Viridiplantae</taxon>
        <taxon>Streptophyta</taxon>
        <taxon>Embryophyta</taxon>
        <taxon>Tracheophyta</taxon>
        <taxon>Spermatophyta</taxon>
        <taxon>Magnoliopsida</taxon>
        <taxon>eudicotyledons</taxon>
        <taxon>Gunneridae</taxon>
        <taxon>Pentapetalae</taxon>
        <taxon>rosids</taxon>
        <taxon>fabids</taxon>
        <taxon>Rosales</taxon>
        <taxon>Moraceae</taxon>
        <taxon>Moreae</taxon>
        <taxon>Morus</taxon>
    </lineage>
</organism>
<dbReference type="Proteomes" id="UP000030645">
    <property type="component" value="Unassembled WGS sequence"/>
</dbReference>
<sequence length="98" mass="11252">MVLGQDDQENLEKYYLPKWVSIGSVHQARRRLVQARTVNIARGRRGRGRVVTPAEAGINLVSEPAMANDDQRFQRLEQQLATLSLGHDRMLKQMTDFF</sequence>
<reference evidence="2" key="1">
    <citation type="submission" date="2013-01" db="EMBL/GenBank/DDBJ databases">
        <title>Draft Genome Sequence of a Mulberry Tree, Morus notabilis C.K. Schneid.</title>
        <authorList>
            <person name="He N."/>
            <person name="Zhao S."/>
        </authorList>
    </citation>
    <scope>NUCLEOTIDE SEQUENCE</scope>
</reference>
<dbReference type="EMBL" id="KE345307">
    <property type="protein sequence ID" value="EXC00011.1"/>
    <property type="molecule type" value="Genomic_DNA"/>
</dbReference>
<name>W9RWH7_9ROSA</name>
<accession>W9RWH7</accession>
<proteinExistence type="predicted"/>
<dbReference type="AlphaFoldDB" id="W9RWH7"/>
<keyword evidence="2" id="KW-1185">Reference proteome</keyword>
<gene>
    <name evidence="1" type="ORF">L484_005824</name>
</gene>
<evidence type="ECO:0000313" key="2">
    <source>
        <dbReference type="Proteomes" id="UP000030645"/>
    </source>
</evidence>
<evidence type="ECO:0000313" key="1">
    <source>
        <dbReference type="EMBL" id="EXC00011.1"/>
    </source>
</evidence>